<gene>
    <name evidence="4" type="ORF">AQUCO_03800077v1</name>
</gene>
<dbReference type="PANTHER" id="PTHR10188:SF8">
    <property type="entry name" value="THREONINE ASPARTASE 1"/>
    <property type="match status" value="1"/>
</dbReference>
<dbReference type="EMBL" id="KZ305055">
    <property type="protein sequence ID" value="PIA34239.1"/>
    <property type="molecule type" value="Genomic_DNA"/>
</dbReference>
<reference evidence="4 5" key="1">
    <citation type="submission" date="2017-09" db="EMBL/GenBank/DDBJ databases">
        <title>WGS assembly of Aquilegia coerulea Goldsmith.</title>
        <authorList>
            <person name="Hodges S."/>
            <person name="Kramer E."/>
            <person name="Nordborg M."/>
            <person name="Tomkins J."/>
            <person name="Borevitz J."/>
            <person name="Derieg N."/>
            <person name="Yan J."/>
            <person name="Mihaltcheva S."/>
            <person name="Hayes R.D."/>
            <person name="Rokhsar D."/>
        </authorList>
    </citation>
    <scope>NUCLEOTIDE SEQUENCE [LARGE SCALE GENOMIC DNA]</scope>
    <source>
        <strain evidence="5">cv. Goldsmith</strain>
    </source>
</reference>
<accession>A0A2G5CSL8</accession>
<dbReference type="Proteomes" id="UP000230069">
    <property type="component" value="Unassembled WGS sequence"/>
</dbReference>
<dbReference type="InterPro" id="IPR029055">
    <property type="entry name" value="Ntn_hydrolases_N"/>
</dbReference>
<name>A0A2G5CSL8_AQUCA</name>
<evidence type="ECO:0000256" key="1">
    <source>
        <dbReference type="ARBA" id="ARBA00011601"/>
    </source>
</evidence>
<protein>
    <submittedName>
        <fullName evidence="4">Uncharacterized protein</fullName>
    </submittedName>
</protein>
<keyword evidence="5" id="KW-1185">Reference proteome</keyword>
<feature type="active site" description="Nucleophile" evidence="2">
    <location>
        <position position="131"/>
    </location>
</feature>
<dbReference type="OrthoDB" id="998909at2759"/>
<feature type="site" description="Cleavage; by autolysis" evidence="3">
    <location>
        <begin position="130"/>
        <end position="131"/>
    </location>
</feature>
<dbReference type="GO" id="GO:0005737">
    <property type="term" value="C:cytoplasm"/>
    <property type="evidence" value="ECO:0007669"/>
    <property type="project" value="TreeGrafter"/>
</dbReference>
<dbReference type="STRING" id="218851.A0A2G5CSL8"/>
<dbReference type="GO" id="GO:0051604">
    <property type="term" value="P:protein maturation"/>
    <property type="evidence" value="ECO:0007669"/>
    <property type="project" value="TreeGrafter"/>
</dbReference>
<dbReference type="SUPFAM" id="SSF56235">
    <property type="entry name" value="N-terminal nucleophile aminohydrolases (Ntn hydrolases)"/>
    <property type="match status" value="1"/>
</dbReference>
<evidence type="ECO:0000313" key="4">
    <source>
        <dbReference type="EMBL" id="PIA34239.1"/>
    </source>
</evidence>
<organism evidence="4 5">
    <name type="scientific">Aquilegia coerulea</name>
    <name type="common">Rocky mountain columbine</name>
    <dbReference type="NCBI Taxonomy" id="218851"/>
    <lineage>
        <taxon>Eukaryota</taxon>
        <taxon>Viridiplantae</taxon>
        <taxon>Streptophyta</taxon>
        <taxon>Embryophyta</taxon>
        <taxon>Tracheophyta</taxon>
        <taxon>Spermatophyta</taxon>
        <taxon>Magnoliopsida</taxon>
        <taxon>Ranunculales</taxon>
        <taxon>Ranunculaceae</taxon>
        <taxon>Thalictroideae</taxon>
        <taxon>Aquilegia</taxon>
    </lineage>
</organism>
<evidence type="ECO:0000313" key="5">
    <source>
        <dbReference type="Proteomes" id="UP000230069"/>
    </source>
</evidence>
<proteinExistence type="predicted"/>
<dbReference type="GO" id="GO:0004298">
    <property type="term" value="F:threonine-type endopeptidase activity"/>
    <property type="evidence" value="ECO:0007669"/>
    <property type="project" value="TreeGrafter"/>
</dbReference>
<sequence>MECDASIMDANTGAFGAVRAVQGPSFNNKELFSFCCVRSLIHVQLIIFSSFRVGESAQKAKTQWLKYRKMLEDTKARSESSMQLSSSPHKATILNPVPEVDSQPCTSSKKTCTSSNLPLLDASDGDYVMDTVGVICVDSEGNIASGFSSGWYCIEVMYGSGTWASSKGPFRAPFIVGCCVKHLMKGFATHDCCI</sequence>
<dbReference type="AlphaFoldDB" id="A0A2G5CSL8"/>
<evidence type="ECO:0000256" key="3">
    <source>
        <dbReference type="PIRSR" id="PIRSR600246-3"/>
    </source>
</evidence>
<evidence type="ECO:0000256" key="2">
    <source>
        <dbReference type="PIRSR" id="PIRSR600246-1"/>
    </source>
</evidence>
<comment type="subunit">
    <text evidence="1">Heterotetramer of two alpha and two beta chains arranged as a dimer of alpha/beta heterodimers.</text>
</comment>
<dbReference type="InParanoid" id="A0A2G5CSL8"/>
<dbReference type="PANTHER" id="PTHR10188">
    <property type="entry name" value="L-ASPARAGINASE"/>
    <property type="match status" value="1"/>
</dbReference>
<dbReference type="InterPro" id="IPR000246">
    <property type="entry name" value="Peptidase_T2"/>
</dbReference>